<dbReference type="Proteomes" id="UP000265140">
    <property type="component" value="Chromosome 13"/>
</dbReference>
<dbReference type="InParanoid" id="A0A3P9A760"/>
<organism evidence="2 3">
    <name type="scientific">Esox lucius</name>
    <name type="common">Northern pike</name>
    <dbReference type="NCBI Taxonomy" id="8010"/>
    <lineage>
        <taxon>Eukaryota</taxon>
        <taxon>Metazoa</taxon>
        <taxon>Chordata</taxon>
        <taxon>Craniata</taxon>
        <taxon>Vertebrata</taxon>
        <taxon>Euteleostomi</taxon>
        <taxon>Actinopterygii</taxon>
        <taxon>Neopterygii</taxon>
        <taxon>Teleostei</taxon>
        <taxon>Protacanthopterygii</taxon>
        <taxon>Esociformes</taxon>
        <taxon>Esocidae</taxon>
        <taxon>Esox</taxon>
    </lineage>
</organism>
<sequence>MPPKRPASAKAVGNATKLARKVMTLEEKVKVLDMLKQGQKKNAVARQFGVNESTIQSIHSCEKAIRESVATSVDQL</sequence>
<dbReference type="OMA" id="ESSVHYI"/>
<dbReference type="Gene3D" id="1.10.10.10">
    <property type="entry name" value="Winged helix-like DNA-binding domain superfamily/Winged helix DNA-binding domain"/>
    <property type="match status" value="1"/>
</dbReference>
<dbReference type="SUPFAM" id="SSF46689">
    <property type="entry name" value="Homeodomain-like"/>
    <property type="match status" value="1"/>
</dbReference>
<evidence type="ECO:0000313" key="3">
    <source>
        <dbReference type="Proteomes" id="UP000265140"/>
    </source>
</evidence>
<protein>
    <recommendedName>
        <fullName evidence="1">HTH psq-type domain-containing protein</fullName>
    </recommendedName>
</protein>
<evidence type="ECO:0000313" key="2">
    <source>
        <dbReference type="Ensembl" id="ENSELUP00000036853.2"/>
    </source>
</evidence>
<dbReference type="Pfam" id="PF04218">
    <property type="entry name" value="CENP-B_N"/>
    <property type="match status" value="1"/>
</dbReference>
<reference evidence="2" key="3">
    <citation type="submission" date="2025-08" db="UniProtKB">
        <authorList>
            <consortium name="Ensembl"/>
        </authorList>
    </citation>
    <scope>IDENTIFICATION</scope>
</reference>
<dbReference type="InterPro" id="IPR036388">
    <property type="entry name" value="WH-like_DNA-bd_sf"/>
</dbReference>
<accession>A0A3P9A760</accession>
<reference evidence="2" key="4">
    <citation type="submission" date="2025-09" db="UniProtKB">
        <authorList>
            <consortium name="Ensembl"/>
        </authorList>
    </citation>
    <scope>IDENTIFICATION</scope>
</reference>
<feature type="domain" description="HTH psq-type" evidence="1">
    <location>
        <begin position="19"/>
        <end position="68"/>
    </location>
</feature>
<dbReference type="InterPro" id="IPR009057">
    <property type="entry name" value="Homeodomain-like_sf"/>
</dbReference>
<dbReference type="InterPro" id="IPR007889">
    <property type="entry name" value="HTH_Psq"/>
</dbReference>
<proteinExistence type="predicted"/>
<dbReference type="AlphaFoldDB" id="A0A3P9A760"/>
<dbReference type="Ensembl" id="ENSELUT00000025845.3">
    <property type="protein sequence ID" value="ENSELUP00000036853.2"/>
    <property type="gene ID" value="ENSELUG00000001639.3"/>
</dbReference>
<keyword evidence="3" id="KW-1185">Reference proteome</keyword>
<evidence type="ECO:0000259" key="1">
    <source>
        <dbReference type="Pfam" id="PF04218"/>
    </source>
</evidence>
<dbReference type="GO" id="GO:0003677">
    <property type="term" value="F:DNA binding"/>
    <property type="evidence" value="ECO:0007669"/>
    <property type="project" value="InterPro"/>
</dbReference>
<reference evidence="2" key="2">
    <citation type="submission" date="2020-02" db="EMBL/GenBank/DDBJ databases">
        <title>Esox lucius (northern pike) genome, fEsoLuc1, primary haplotype.</title>
        <authorList>
            <person name="Myers G."/>
            <person name="Karagic N."/>
            <person name="Meyer A."/>
            <person name="Pippel M."/>
            <person name="Reichard M."/>
            <person name="Winkler S."/>
            <person name="Tracey A."/>
            <person name="Sims Y."/>
            <person name="Howe K."/>
            <person name="Rhie A."/>
            <person name="Formenti G."/>
            <person name="Durbin R."/>
            <person name="Fedrigo O."/>
            <person name="Jarvis E.D."/>
        </authorList>
    </citation>
    <scope>NUCLEOTIDE SEQUENCE [LARGE SCALE GENOMIC DNA]</scope>
</reference>
<reference evidence="3" key="1">
    <citation type="journal article" date="2014" name="PLoS ONE">
        <title>The genome and linkage map of the northern pike (Esox lucius): conserved synteny revealed between the salmonid sister group and the Neoteleostei.</title>
        <authorList>
            <person name="Rondeau E.B."/>
            <person name="Minkley D.R."/>
            <person name="Leong J.S."/>
            <person name="Messmer A.M."/>
            <person name="Jantzen J.R."/>
            <person name="von Schalburg K.R."/>
            <person name="Lemon C."/>
            <person name="Bird N.H."/>
            <person name="Koop B.F."/>
        </authorList>
    </citation>
    <scope>NUCLEOTIDE SEQUENCE</scope>
</reference>
<name>A0A3P9A760_ESOLU</name>